<dbReference type="SUPFAM" id="SSF50022">
    <property type="entry name" value="ISP domain"/>
    <property type="match status" value="1"/>
</dbReference>
<dbReference type="GO" id="GO:0046872">
    <property type="term" value="F:metal ion binding"/>
    <property type="evidence" value="ECO:0007669"/>
    <property type="project" value="UniProtKB-KW"/>
</dbReference>
<keyword evidence="2" id="KW-0479">Metal-binding</keyword>
<dbReference type="GO" id="GO:0004497">
    <property type="term" value="F:monooxygenase activity"/>
    <property type="evidence" value="ECO:0007669"/>
    <property type="project" value="UniProtKB-ARBA"/>
</dbReference>
<keyword evidence="1" id="KW-0001">2Fe-2S</keyword>
<evidence type="ECO:0000256" key="4">
    <source>
        <dbReference type="ARBA" id="ARBA00023014"/>
    </source>
</evidence>
<dbReference type="GO" id="GO:0051537">
    <property type="term" value="F:2 iron, 2 sulfur cluster binding"/>
    <property type="evidence" value="ECO:0007669"/>
    <property type="project" value="UniProtKB-KW"/>
</dbReference>
<feature type="domain" description="Rieske" evidence="6">
    <location>
        <begin position="180"/>
        <end position="279"/>
    </location>
</feature>
<protein>
    <submittedName>
        <fullName evidence="7">Rieske (2Fe-2S) protein</fullName>
    </submittedName>
</protein>
<accession>A0A345XQS5</accession>
<evidence type="ECO:0000256" key="3">
    <source>
        <dbReference type="ARBA" id="ARBA00023004"/>
    </source>
</evidence>
<keyword evidence="5" id="KW-1133">Transmembrane helix</keyword>
<gene>
    <name evidence="7" type="ORF">DVA86_16325</name>
</gene>
<keyword evidence="3" id="KW-0408">Iron</keyword>
<dbReference type="Pfam" id="PF00355">
    <property type="entry name" value="Rieske"/>
    <property type="match status" value="1"/>
</dbReference>
<feature type="transmembrane region" description="Helical" evidence="5">
    <location>
        <begin position="79"/>
        <end position="97"/>
    </location>
</feature>
<keyword evidence="5" id="KW-0472">Membrane</keyword>
<sequence>MRNPIVKIDALESADALDRVTVPIRNRIRALPLGPVRDVLRGRWQGHALHPTLVQVPVGAWSSAALLDLTRGNERAARLLIATGLVAAAPAALSGAVDFAEQFPEHQRVGVVHAAANATAIALYAASLAARTKGRSGRLLGLAGLTAATAGGFLGGHMSFRQAAGVNHSEAIPHLIDASWHPVGYPDQFPRGEVVRRLVGEVPVLLVRDADGPGELHALADRCAHLSGPLSQGRVGDGQVTCPWHGSTFRIADGTCVAGPATAPQPSFDVRLNDGLVEVRLPAAEATP</sequence>
<dbReference type="EMBL" id="CP031320">
    <property type="protein sequence ID" value="AXK33991.1"/>
    <property type="molecule type" value="Genomic_DNA"/>
</dbReference>
<dbReference type="GO" id="GO:0016705">
    <property type="term" value="F:oxidoreductase activity, acting on paired donors, with incorporation or reduction of molecular oxygen"/>
    <property type="evidence" value="ECO:0007669"/>
    <property type="project" value="UniProtKB-ARBA"/>
</dbReference>
<dbReference type="RefSeq" id="WP_208879175.1">
    <property type="nucleotide sequence ID" value="NZ_CP031320.1"/>
</dbReference>
<dbReference type="PROSITE" id="PS51296">
    <property type="entry name" value="RIESKE"/>
    <property type="match status" value="1"/>
</dbReference>
<dbReference type="AlphaFoldDB" id="A0A345XQS5"/>
<dbReference type="Pfam" id="PF09990">
    <property type="entry name" value="DUF2231"/>
    <property type="match status" value="1"/>
</dbReference>
<dbReference type="InterPro" id="IPR019251">
    <property type="entry name" value="DUF2231_TM"/>
</dbReference>
<feature type="transmembrane region" description="Helical" evidence="5">
    <location>
        <begin position="109"/>
        <end position="127"/>
    </location>
</feature>
<evidence type="ECO:0000256" key="2">
    <source>
        <dbReference type="ARBA" id="ARBA00022723"/>
    </source>
</evidence>
<evidence type="ECO:0000313" key="8">
    <source>
        <dbReference type="Proteomes" id="UP000254425"/>
    </source>
</evidence>
<keyword evidence="5" id="KW-0812">Transmembrane</keyword>
<evidence type="ECO:0000256" key="5">
    <source>
        <dbReference type="SAM" id="Phobius"/>
    </source>
</evidence>
<evidence type="ECO:0000256" key="1">
    <source>
        <dbReference type="ARBA" id="ARBA00022714"/>
    </source>
</evidence>
<dbReference type="InterPro" id="IPR017941">
    <property type="entry name" value="Rieske_2Fe-2S"/>
</dbReference>
<dbReference type="KEGG" id="sarm:DVA86_16325"/>
<evidence type="ECO:0000259" key="6">
    <source>
        <dbReference type="PROSITE" id="PS51296"/>
    </source>
</evidence>
<dbReference type="PANTHER" id="PTHR21496:SF23">
    <property type="entry name" value="3-PHENYLPROPIONATE_CINNAMIC ACID DIOXYGENASE FERREDOXIN SUBUNIT"/>
    <property type="match status" value="1"/>
</dbReference>
<keyword evidence="4" id="KW-0411">Iron-sulfur</keyword>
<dbReference type="Gene3D" id="2.102.10.10">
    <property type="entry name" value="Rieske [2Fe-2S] iron-sulphur domain"/>
    <property type="match status" value="1"/>
</dbReference>
<feature type="transmembrane region" description="Helical" evidence="5">
    <location>
        <begin position="139"/>
        <end position="160"/>
    </location>
</feature>
<dbReference type="CDD" id="cd03467">
    <property type="entry name" value="Rieske"/>
    <property type="match status" value="1"/>
</dbReference>
<name>A0A345XQS5_9ACTN</name>
<organism evidence="7 8">
    <name type="scientific">Streptomyces armeniacus</name>
    <dbReference type="NCBI Taxonomy" id="83291"/>
    <lineage>
        <taxon>Bacteria</taxon>
        <taxon>Bacillati</taxon>
        <taxon>Actinomycetota</taxon>
        <taxon>Actinomycetes</taxon>
        <taxon>Kitasatosporales</taxon>
        <taxon>Streptomycetaceae</taxon>
        <taxon>Streptomyces</taxon>
    </lineage>
</organism>
<keyword evidence="8" id="KW-1185">Reference proteome</keyword>
<dbReference type="InterPro" id="IPR036922">
    <property type="entry name" value="Rieske_2Fe-2S_sf"/>
</dbReference>
<evidence type="ECO:0000313" key="7">
    <source>
        <dbReference type="EMBL" id="AXK33991.1"/>
    </source>
</evidence>
<proteinExistence type="predicted"/>
<dbReference type="Proteomes" id="UP000254425">
    <property type="component" value="Chromosome"/>
</dbReference>
<reference evidence="7 8" key="1">
    <citation type="submission" date="2018-07" db="EMBL/GenBank/DDBJ databases">
        <title>Draft genome of the type strain Streptomyces armeniacus ATCC 15676.</title>
        <authorList>
            <person name="Labana P."/>
            <person name="Gosse J.T."/>
            <person name="Boddy C.N."/>
        </authorList>
    </citation>
    <scope>NUCLEOTIDE SEQUENCE [LARGE SCALE GENOMIC DNA]</scope>
    <source>
        <strain evidence="7 8">ATCC 15676</strain>
    </source>
</reference>
<dbReference type="PANTHER" id="PTHR21496">
    <property type="entry name" value="FERREDOXIN-RELATED"/>
    <property type="match status" value="1"/>
</dbReference>